<accession>A0A841CD09</accession>
<comment type="caution">
    <text evidence="1">The sequence shown here is derived from an EMBL/GenBank/DDBJ whole genome shotgun (WGS) entry which is preliminary data.</text>
</comment>
<evidence type="ECO:0000313" key="1">
    <source>
        <dbReference type="EMBL" id="MBB5956412.1"/>
    </source>
</evidence>
<gene>
    <name evidence="1" type="ORF">FHS29_002998</name>
</gene>
<evidence type="ECO:0000313" key="2">
    <source>
        <dbReference type="Proteomes" id="UP000547510"/>
    </source>
</evidence>
<organism evidence="1 2">
    <name type="scientific">Saccharothrix tamanrassetensis</name>
    <dbReference type="NCBI Taxonomy" id="1051531"/>
    <lineage>
        <taxon>Bacteria</taxon>
        <taxon>Bacillati</taxon>
        <taxon>Actinomycetota</taxon>
        <taxon>Actinomycetes</taxon>
        <taxon>Pseudonocardiales</taxon>
        <taxon>Pseudonocardiaceae</taxon>
        <taxon>Saccharothrix</taxon>
    </lineage>
</organism>
<evidence type="ECO:0008006" key="3">
    <source>
        <dbReference type="Google" id="ProtNLM"/>
    </source>
</evidence>
<dbReference type="EMBL" id="JACHJN010000004">
    <property type="protein sequence ID" value="MBB5956412.1"/>
    <property type="molecule type" value="Genomic_DNA"/>
</dbReference>
<sequence length="76" mass="8695">MSEERGVQEIRIGVYATEEQARELIEQVKLLLCPDPDHTGPCRVPWSIGLVPQEALSEEYGYPELEEQFRIEQGHA</sequence>
<dbReference type="RefSeq" id="WP_184691205.1">
    <property type="nucleotide sequence ID" value="NZ_JACHJN010000004.1"/>
</dbReference>
<proteinExistence type="predicted"/>
<protein>
    <recommendedName>
        <fullName evidence="3">SPOR domain-containing protein</fullName>
    </recommendedName>
</protein>
<name>A0A841CD09_9PSEU</name>
<dbReference type="Proteomes" id="UP000547510">
    <property type="component" value="Unassembled WGS sequence"/>
</dbReference>
<reference evidence="1 2" key="1">
    <citation type="submission" date="2020-08" db="EMBL/GenBank/DDBJ databases">
        <title>Genomic Encyclopedia of Type Strains, Phase III (KMG-III): the genomes of soil and plant-associated and newly described type strains.</title>
        <authorList>
            <person name="Whitman W."/>
        </authorList>
    </citation>
    <scope>NUCLEOTIDE SEQUENCE [LARGE SCALE GENOMIC DNA]</scope>
    <source>
        <strain evidence="1 2">CECT 8640</strain>
    </source>
</reference>
<dbReference type="AlphaFoldDB" id="A0A841CD09"/>
<keyword evidence="2" id="KW-1185">Reference proteome</keyword>